<dbReference type="InterPro" id="IPR020103">
    <property type="entry name" value="PsdUridine_synth_cat_dom_sf"/>
</dbReference>
<dbReference type="InterPro" id="IPR036986">
    <property type="entry name" value="S4_RNA-bd_sf"/>
</dbReference>
<proteinExistence type="inferred from homology"/>
<comment type="function">
    <text evidence="6">Responsible for synthesis of pseudouridine from uracil.</text>
</comment>
<dbReference type="GO" id="GO:0120159">
    <property type="term" value="F:rRNA pseudouridine synthase activity"/>
    <property type="evidence" value="ECO:0007669"/>
    <property type="project" value="UniProtKB-ARBA"/>
</dbReference>
<sequence>MKEIIITKNEAGQRLDKFLRKYLKDMSLGAIYKSIRKGEIKINNKKQSEKYILNEGDILNFNIEISTAKDKETKKFLEIDYDLKVAYEDENILIVEKRPNQLVHPDEGNEITLTDEVWAYLYDKGEYNPDEEKTFAPSPCNRLDRNTEGLVIFAKNYDSLKQINEAIRLGGIQKIYTALVKGKIAVGEYVGYITKNERTNKVMILDRKVKNSKEIITKILNVESVGIASVIEIDLVTGRSHQIRAHLSYLGNPIVGDPKYGNRKFNSFFFNKFGLNHQLLVANKLIFKNIGGNLKYLEDKVVTMNLPPLFKKIKNDLFKF</sequence>
<evidence type="ECO:0000256" key="3">
    <source>
        <dbReference type="ARBA" id="ARBA00023235"/>
    </source>
</evidence>
<dbReference type="Pfam" id="PF00849">
    <property type="entry name" value="PseudoU_synth_2"/>
    <property type="match status" value="1"/>
</dbReference>
<dbReference type="Gene3D" id="3.10.290.10">
    <property type="entry name" value="RNA-binding S4 domain"/>
    <property type="match status" value="1"/>
</dbReference>
<name>A0A1M4UU01_9CLOT</name>
<comment type="similarity">
    <text evidence="2 6">Belongs to the pseudouridine synthase RluA family.</text>
</comment>
<dbReference type="GO" id="GO:0000455">
    <property type="term" value="P:enzyme-directed rRNA pseudouridine synthesis"/>
    <property type="evidence" value="ECO:0007669"/>
    <property type="project" value="UniProtKB-ARBA"/>
</dbReference>
<evidence type="ECO:0000256" key="5">
    <source>
        <dbReference type="PROSITE-ProRule" id="PRU00182"/>
    </source>
</evidence>
<dbReference type="Gene3D" id="3.30.2350.10">
    <property type="entry name" value="Pseudouridine synthase"/>
    <property type="match status" value="1"/>
</dbReference>
<dbReference type="EMBL" id="FQVG01000009">
    <property type="protein sequence ID" value="SHE60127.1"/>
    <property type="molecule type" value="Genomic_DNA"/>
</dbReference>
<evidence type="ECO:0000256" key="2">
    <source>
        <dbReference type="ARBA" id="ARBA00010876"/>
    </source>
</evidence>
<feature type="domain" description="RNA-binding S4" evidence="7">
    <location>
        <begin position="13"/>
        <end position="73"/>
    </location>
</feature>
<evidence type="ECO:0000256" key="4">
    <source>
        <dbReference type="PIRSR" id="PIRSR606225-1"/>
    </source>
</evidence>
<dbReference type="Pfam" id="PF01479">
    <property type="entry name" value="S4"/>
    <property type="match status" value="1"/>
</dbReference>
<gene>
    <name evidence="8" type="ORF">SAMN02746091_00731</name>
</gene>
<dbReference type="SMART" id="SM00363">
    <property type="entry name" value="S4"/>
    <property type="match status" value="1"/>
</dbReference>
<dbReference type="InterPro" id="IPR050188">
    <property type="entry name" value="RluA_PseudoU_synthase"/>
</dbReference>
<dbReference type="GO" id="GO:0003723">
    <property type="term" value="F:RNA binding"/>
    <property type="evidence" value="ECO:0007669"/>
    <property type="project" value="UniProtKB-KW"/>
</dbReference>
<dbReference type="SUPFAM" id="SSF55120">
    <property type="entry name" value="Pseudouridine synthase"/>
    <property type="match status" value="1"/>
</dbReference>
<evidence type="ECO:0000256" key="1">
    <source>
        <dbReference type="ARBA" id="ARBA00000073"/>
    </source>
</evidence>
<dbReference type="CDD" id="cd02869">
    <property type="entry name" value="PseudoU_synth_RluA_like"/>
    <property type="match status" value="1"/>
</dbReference>
<evidence type="ECO:0000313" key="9">
    <source>
        <dbReference type="Proteomes" id="UP000184423"/>
    </source>
</evidence>
<protein>
    <recommendedName>
        <fullName evidence="6">Pseudouridine synthase</fullName>
        <ecNumber evidence="6">5.4.99.-</ecNumber>
    </recommendedName>
</protein>
<dbReference type="InterPro" id="IPR006225">
    <property type="entry name" value="PsdUridine_synth_RluC/D"/>
</dbReference>
<dbReference type="SUPFAM" id="SSF55174">
    <property type="entry name" value="Alpha-L RNA-binding motif"/>
    <property type="match status" value="1"/>
</dbReference>
<dbReference type="PANTHER" id="PTHR21600:SF83">
    <property type="entry name" value="PSEUDOURIDYLATE SYNTHASE RPUSD4, MITOCHONDRIAL"/>
    <property type="match status" value="1"/>
</dbReference>
<evidence type="ECO:0000256" key="6">
    <source>
        <dbReference type="RuleBase" id="RU362028"/>
    </source>
</evidence>
<keyword evidence="9" id="KW-1185">Reference proteome</keyword>
<dbReference type="PANTHER" id="PTHR21600">
    <property type="entry name" value="MITOCHONDRIAL RNA PSEUDOURIDINE SYNTHASE"/>
    <property type="match status" value="1"/>
</dbReference>
<evidence type="ECO:0000259" key="7">
    <source>
        <dbReference type="SMART" id="SM00363"/>
    </source>
</evidence>
<keyword evidence="5" id="KW-0694">RNA-binding</keyword>
<dbReference type="InterPro" id="IPR002942">
    <property type="entry name" value="S4_RNA-bd"/>
</dbReference>
<accession>A0A1M4UU01</accession>
<dbReference type="PROSITE" id="PS50889">
    <property type="entry name" value="S4"/>
    <property type="match status" value="1"/>
</dbReference>
<dbReference type="EC" id="5.4.99.-" evidence="6"/>
<dbReference type="NCBIfam" id="TIGR00005">
    <property type="entry name" value="rluA_subfam"/>
    <property type="match status" value="1"/>
</dbReference>
<comment type="catalytic activity">
    <reaction evidence="1 6">
        <text>a uridine in RNA = a pseudouridine in RNA</text>
        <dbReference type="Rhea" id="RHEA:48348"/>
        <dbReference type="Rhea" id="RHEA-COMP:12068"/>
        <dbReference type="Rhea" id="RHEA-COMP:12069"/>
        <dbReference type="ChEBI" id="CHEBI:65314"/>
        <dbReference type="ChEBI" id="CHEBI:65315"/>
    </reaction>
</comment>
<keyword evidence="3 6" id="KW-0413">Isomerase</keyword>
<dbReference type="RefSeq" id="WP_027308422.1">
    <property type="nucleotide sequence ID" value="NZ_FQVG01000009.1"/>
</dbReference>
<evidence type="ECO:0000313" key="8">
    <source>
        <dbReference type="EMBL" id="SHE60127.1"/>
    </source>
</evidence>
<organism evidence="8 9">
    <name type="scientific">Caloramator proteoclasticus DSM 10124</name>
    <dbReference type="NCBI Taxonomy" id="1121262"/>
    <lineage>
        <taxon>Bacteria</taxon>
        <taxon>Bacillati</taxon>
        <taxon>Bacillota</taxon>
        <taxon>Clostridia</taxon>
        <taxon>Eubacteriales</taxon>
        <taxon>Clostridiaceae</taxon>
        <taxon>Caloramator</taxon>
    </lineage>
</organism>
<dbReference type="Proteomes" id="UP000184423">
    <property type="component" value="Unassembled WGS sequence"/>
</dbReference>
<dbReference type="InterPro" id="IPR006145">
    <property type="entry name" value="PsdUridine_synth_RsuA/RluA"/>
</dbReference>
<feature type="active site" evidence="4">
    <location>
        <position position="144"/>
    </location>
</feature>
<reference evidence="9" key="1">
    <citation type="submission" date="2016-11" db="EMBL/GenBank/DDBJ databases">
        <authorList>
            <person name="Varghese N."/>
            <person name="Submissions S."/>
        </authorList>
    </citation>
    <scope>NUCLEOTIDE SEQUENCE [LARGE SCALE GENOMIC DNA]</scope>
    <source>
        <strain evidence="9">DSM 10124</strain>
    </source>
</reference>
<dbReference type="CDD" id="cd00165">
    <property type="entry name" value="S4"/>
    <property type="match status" value="1"/>
</dbReference>
<dbReference type="AlphaFoldDB" id="A0A1M4UU01"/>